<sequence length="83" mass="9679">MQMDTGEELIPHKNTLYENAALQTYKRGLMRHGRLGEMIYLKDPDSLEAAMTDVPKYQNWQYRCGISTAPQHVHKPLQQYKIS</sequence>
<keyword evidence="2" id="KW-1185">Reference proteome</keyword>
<dbReference type="Proteomes" id="UP001458880">
    <property type="component" value="Unassembled WGS sequence"/>
</dbReference>
<comment type="caution">
    <text evidence="1">The sequence shown here is derived from an EMBL/GenBank/DDBJ whole genome shotgun (WGS) entry which is preliminary data.</text>
</comment>
<proteinExistence type="predicted"/>
<evidence type="ECO:0000313" key="2">
    <source>
        <dbReference type="Proteomes" id="UP001458880"/>
    </source>
</evidence>
<evidence type="ECO:0000313" key="1">
    <source>
        <dbReference type="EMBL" id="KAK9708455.1"/>
    </source>
</evidence>
<reference evidence="1 2" key="1">
    <citation type="journal article" date="2024" name="BMC Genomics">
        <title>De novo assembly and annotation of Popillia japonica's genome with initial clues to its potential as an invasive pest.</title>
        <authorList>
            <person name="Cucini C."/>
            <person name="Boschi S."/>
            <person name="Funari R."/>
            <person name="Cardaioli E."/>
            <person name="Iannotti N."/>
            <person name="Marturano G."/>
            <person name="Paoli F."/>
            <person name="Bruttini M."/>
            <person name="Carapelli A."/>
            <person name="Frati F."/>
            <person name="Nardi F."/>
        </authorList>
    </citation>
    <scope>NUCLEOTIDE SEQUENCE [LARGE SCALE GENOMIC DNA]</scope>
    <source>
        <strain evidence="1">DMR45628</strain>
    </source>
</reference>
<accession>A0AAW1JW37</accession>
<gene>
    <name evidence="1" type="ORF">QE152_g27187</name>
</gene>
<dbReference type="AlphaFoldDB" id="A0AAW1JW37"/>
<protein>
    <submittedName>
        <fullName evidence="1">Uncharacterized protein</fullName>
    </submittedName>
</protein>
<name>A0AAW1JW37_POPJA</name>
<dbReference type="EMBL" id="JASPKY010000329">
    <property type="protein sequence ID" value="KAK9708455.1"/>
    <property type="molecule type" value="Genomic_DNA"/>
</dbReference>
<organism evidence="1 2">
    <name type="scientific">Popillia japonica</name>
    <name type="common">Japanese beetle</name>
    <dbReference type="NCBI Taxonomy" id="7064"/>
    <lineage>
        <taxon>Eukaryota</taxon>
        <taxon>Metazoa</taxon>
        <taxon>Ecdysozoa</taxon>
        <taxon>Arthropoda</taxon>
        <taxon>Hexapoda</taxon>
        <taxon>Insecta</taxon>
        <taxon>Pterygota</taxon>
        <taxon>Neoptera</taxon>
        <taxon>Endopterygota</taxon>
        <taxon>Coleoptera</taxon>
        <taxon>Polyphaga</taxon>
        <taxon>Scarabaeiformia</taxon>
        <taxon>Scarabaeidae</taxon>
        <taxon>Rutelinae</taxon>
        <taxon>Popillia</taxon>
    </lineage>
</organism>